<feature type="compositionally biased region" description="Basic and acidic residues" evidence="5">
    <location>
        <begin position="969"/>
        <end position="983"/>
    </location>
</feature>
<name>A0A6P8ZVS4_THRPL</name>
<dbReference type="OrthoDB" id="7451790at2759"/>
<dbReference type="Gene3D" id="3.80.10.10">
    <property type="entry name" value="Ribonuclease Inhibitor"/>
    <property type="match status" value="2"/>
</dbReference>
<feature type="region of interest" description="Disordered" evidence="5">
    <location>
        <begin position="969"/>
        <end position="996"/>
    </location>
</feature>
<evidence type="ECO:0000259" key="6">
    <source>
        <dbReference type="Pfam" id="PF15904"/>
    </source>
</evidence>
<feature type="region of interest" description="Disordered" evidence="5">
    <location>
        <begin position="545"/>
        <end position="564"/>
    </location>
</feature>
<dbReference type="GeneID" id="117650065"/>
<dbReference type="InterPro" id="IPR032675">
    <property type="entry name" value="LRR_dom_sf"/>
</dbReference>
<dbReference type="GO" id="GO:0005737">
    <property type="term" value="C:cytoplasm"/>
    <property type="evidence" value="ECO:0007669"/>
    <property type="project" value="UniProtKB-SubCell"/>
</dbReference>
<dbReference type="SUPFAM" id="SSF52075">
    <property type="entry name" value="Outer arm dynein light chain 1"/>
    <property type="match status" value="1"/>
</dbReference>
<evidence type="ECO:0000256" key="3">
    <source>
        <dbReference type="ARBA" id="ARBA00022614"/>
    </source>
</evidence>
<dbReference type="RefSeq" id="XP_034249240.1">
    <property type="nucleotide sequence ID" value="XM_034393349.1"/>
</dbReference>
<gene>
    <name evidence="9" type="primary">LOC117650065</name>
</gene>
<sequence>MVLQTMAPETTNWQDLRSLATLLRDNGDRVLSGNSKLRLTSALLSKLNAAFSSISLLGSNGDFQVTSAHASQPPTTAQLHFLHDFVQKTVGLTLTGNGICKRDLVNAHPTIDLSRFKSLRHLELRSCILSHGSVPNQTLEGLSTLRSQLEALVLVQVYHSEDLLWEVLAGGAVSSGPDVHWIKMSQLVISYCRLRSFGNGLPLACNLQWLDVSHNEIADAEAVSSSLAALPKLCYLNLSYNRLTKVPVPSYGPPCPIQILLLSHNYVENLNGIERWTGLRELNLEVNQLQDHSSLQPLRTLYQLQHIRLGGNPISYHKRHRLRAASYMPPRAVFPKHNYRRDAVKISPICHKLLQFMIDGQKLSEAELQAVRDGPLPTNLSSNSSRSEHVSIDLSTESNKILESSVVSGSEIERSTRKSRKVREVKIEDFDFDTLDELPDKSFTSNQMTGSIESSGEHLQTKKQLETVKAHFKEDWLRAQGGFAVQELMGLQPSSAVPVGSVASISSSTRPLFNSTPLGSPKPSALYPGHLDELGIFESIILRKSPDTRDNSGAGQTTPSMQYHTANDSDTVLYVSTGNEETLLPENGQNGLAEAGYDADLDEKHEQEDDDVAKLQDSEDFDAGEHSTYLVTRINMPHRDLFLVTTPRYIKEIDANSGSVIQHWRLNSLESCVLLSAVPCQVQLTFNTAVPSKKTRVYEMDSDEAQKGLLPSLKAILETRSLSALNVAAFRCMKCSGEFSVELNSRKATKVCPTCGSTLVFELDEAPLPTLGSSQGGPKSQIESAVVTPSAPVPQPSSELLHSPSDSSIENVGVNSRASRLQVFAEVHPSPSIAPRSAVSLESPGSVIQPLTDYPATVNQSLRRCESDIDIISNPSQSSIEILDDVSRTSGTPGRKRSSEERQVVAIPSLVTVPEVSSTLSPLPAGLTESSSSGSITDSVCTAYENNTGTGGMGLRRGGQGLAKSVLKEEFSRENSPRYKEEPEQQEPSPQPTSLSNVLDNLLQTMSSKISASESLERKTRKKNAVPDSIIQYNYVDFSAVDHRLKLHLHLSILDADEREVLQLLLRGEVVTGVPENRYPGILLISSQKVYIMKITGPEEGDAVDRWISRVVAVPLEKLLSITALPWGLGISLTLQGASTNNLVMVLRDQQYTHSFFTFLKGLSKEPHWKIENVAPEKHSLCATGALQDMIKNILPEADLSIKLAALLCSCHISKDEEDENYPGSLLLVTTTSLLLTSDNLHWLMPPEYASANEVAAECIGKQSISNLIQVESDGAAMWLQFLDEAAGGEETWKLNLQSEDVLEQIVAAIRSPWEELFSVPLHVVQVNKT</sequence>
<evidence type="ECO:0000313" key="9">
    <source>
        <dbReference type="RefSeq" id="XP_034249240.1"/>
    </source>
</evidence>
<dbReference type="InterPro" id="IPR001611">
    <property type="entry name" value="Leu-rich_rpt"/>
</dbReference>
<keyword evidence="9" id="KW-0808">Transferase</keyword>
<dbReference type="InParanoid" id="A0A6P8ZVS4"/>
<keyword evidence="2" id="KW-0963">Cytoplasm</keyword>
<proteinExistence type="predicted"/>
<evidence type="ECO:0000256" key="2">
    <source>
        <dbReference type="ARBA" id="ARBA00022490"/>
    </source>
</evidence>
<dbReference type="Pfam" id="PF15904">
    <property type="entry name" value="LIP1"/>
    <property type="match status" value="1"/>
</dbReference>
<reference evidence="9" key="1">
    <citation type="submission" date="2025-08" db="UniProtKB">
        <authorList>
            <consortium name="RefSeq"/>
        </authorList>
    </citation>
    <scope>IDENTIFICATION</scope>
    <source>
        <tissue evidence="9">Total insect</tissue>
    </source>
</reference>
<dbReference type="PANTHER" id="PTHR15454:SF69">
    <property type="entry name" value="SERINE_THREONINE-PROTEIN KINASE 11-INTERACTING PROTEIN"/>
    <property type="match status" value="1"/>
</dbReference>
<keyword evidence="9" id="KW-0418">Kinase</keyword>
<dbReference type="FunCoup" id="A0A6P8ZVS4">
    <property type="interactions" value="1065"/>
</dbReference>
<feature type="compositionally biased region" description="Low complexity" evidence="5">
    <location>
        <begin position="796"/>
        <end position="808"/>
    </location>
</feature>
<evidence type="ECO:0000259" key="7">
    <source>
        <dbReference type="Pfam" id="PF25624"/>
    </source>
</evidence>
<evidence type="ECO:0000256" key="5">
    <source>
        <dbReference type="SAM" id="MobiDB-lite"/>
    </source>
</evidence>
<keyword evidence="8" id="KW-1185">Reference proteome</keyword>
<accession>A0A6P8ZVS4</accession>
<feature type="region of interest" description="Disordered" evidence="5">
    <location>
        <begin position="770"/>
        <end position="812"/>
    </location>
</feature>
<dbReference type="PANTHER" id="PTHR15454">
    <property type="entry name" value="NISCHARIN RELATED"/>
    <property type="match status" value="1"/>
</dbReference>
<feature type="compositionally biased region" description="Polar residues" evidence="5">
    <location>
        <begin position="551"/>
        <end position="564"/>
    </location>
</feature>
<feature type="compositionally biased region" description="Polar residues" evidence="5">
    <location>
        <begin position="771"/>
        <end position="783"/>
    </location>
</feature>
<organism evidence="9">
    <name type="scientific">Thrips palmi</name>
    <name type="common">Melon thrips</name>
    <dbReference type="NCBI Taxonomy" id="161013"/>
    <lineage>
        <taxon>Eukaryota</taxon>
        <taxon>Metazoa</taxon>
        <taxon>Ecdysozoa</taxon>
        <taxon>Arthropoda</taxon>
        <taxon>Hexapoda</taxon>
        <taxon>Insecta</taxon>
        <taxon>Pterygota</taxon>
        <taxon>Neoptera</taxon>
        <taxon>Paraneoptera</taxon>
        <taxon>Thysanoptera</taxon>
        <taxon>Terebrantia</taxon>
        <taxon>Thripoidea</taxon>
        <taxon>Thripidae</taxon>
        <taxon>Thrips</taxon>
    </lineage>
</organism>
<feature type="domain" description="STK11-interacting protein C-terminal PH" evidence="7">
    <location>
        <begin position="1227"/>
        <end position="1325"/>
    </location>
</feature>
<dbReference type="PROSITE" id="PS51450">
    <property type="entry name" value="LRR"/>
    <property type="match status" value="3"/>
</dbReference>
<protein>
    <submittedName>
        <fullName evidence="9">Serine/threonine-protein kinase 11-interacting protein isoform X1</fullName>
    </submittedName>
</protein>
<dbReference type="Pfam" id="PF25624">
    <property type="entry name" value="PH_S11IP_C"/>
    <property type="match status" value="1"/>
</dbReference>
<dbReference type="InterPro" id="IPR031782">
    <property type="entry name" value="LIP1_N"/>
</dbReference>
<comment type="subcellular location">
    <subcellularLocation>
        <location evidence="1">Cytoplasm</location>
    </subcellularLocation>
</comment>
<evidence type="ECO:0000256" key="4">
    <source>
        <dbReference type="ARBA" id="ARBA00022737"/>
    </source>
</evidence>
<feature type="domain" description="LKB1 serine/threonine kinase interacting protein 1 N-terminal" evidence="6">
    <location>
        <begin position="16"/>
        <end position="95"/>
    </location>
</feature>
<keyword evidence="4" id="KW-0677">Repeat</keyword>
<evidence type="ECO:0000256" key="1">
    <source>
        <dbReference type="ARBA" id="ARBA00004496"/>
    </source>
</evidence>
<dbReference type="KEGG" id="tpal:117650065"/>
<keyword evidence="3" id="KW-0433">Leucine-rich repeat</keyword>
<evidence type="ECO:0000313" key="8">
    <source>
        <dbReference type="Proteomes" id="UP000515158"/>
    </source>
</evidence>
<dbReference type="InterPro" id="IPR057676">
    <property type="entry name" value="PH_S11IP_C"/>
</dbReference>
<dbReference type="Proteomes" id="UP000515158">
    <property type="component" value="Unplaced"/>
</dbReference>
<dbReference type="GO" id="GO:0016301">
    <property type="term" value="F:kinase activity"/>
    <property type="evidence" value="ECO:0007669"/>
    <property type="project" value="UniProtKB-KW"/>
</dbReference>